<reference evidence="2" key="2">
    <citation type="submission" date="2025-09" db="UniProtKB">
        <authorList>
            <consortium name="Ensembl"/>
        </authorList>
    </citation>
    <scope>IDENTIFICATION</scope>
</reference>
<dbReference type="AlphaFoldDB" id="A0A8C6SNX4"/>
<evidence type="ECO:0000256" key="1">
    <source>
        <dbReference type="SAM" id="MobiDB-lite"/>
    </source>
</evidence>
<sequence length="396" mass="43589">MSLVTCCSSFFVLCPKGCWFESRLPQVHAVAVSLGKALHPLCLCLSVVHKWVSGGRSLSTPGQLWLQLSHIPFLSRPLGSCECLFTTFPIVLFAEAHVFTSCRGALWVQHGVSYAKRTNRPMHRPISAGHRGARGPEPLSLMQRARSLRGLAALSLAAPRPGALSARRKKGPPAAAATQWPSGGPGWGVGHTHSGSRMLCSGPGRDLSAVSAVGSPDPLTWLRCRLIILLVNLYFEVDLASEEFHSGAKQALVQVSHLMSTGHFHRLKGLVSDEVMEYVENRTKALSRTQMEKLLVTTDDIIFLLPEDVSVVFDGHGRKFCSIVMRFWFLTTLEGPEDPEATRIFRVAPRQDGGPQEKVATAVYEFKRELPQGAPPDWTVVTVWHWHWTLAPQAPD</sequence>
<proteinExistence type="predicted"/>
<organism evidence="2 3">
    <name type="scientific">Neogobius melanostomus</name>
    <name type="common">round goby</name>
    <dbReference type="NCBI Taxonomy" id="47308"/>
    <lineage>
        <taxon>Eukaryota</taxon>
        <taxon>Metazoa</taxon>
        <taxon>Chordata</taxon>
        <taxon>Craniata</taxon>
        <taxon>Vertebrata</taxon>
        <taxon>Euteleostomi</taxon>
        <taxon>Actinopterygii</taxon>
        <taxon>Neopterygii</taxon>
        <taxon>Teleostei</taxon>
        <taxon>Neoteleostei</taxon>
        <taxon>Acanthomorphata</taxon>
        <taxon>Gobiaria</taxon>
        <taxon>Gobiiformes</taxon>
        <taxon>Gobioidei</taxon>
        <taxon>Gobiidae</taxon>
        <taxon>Benthophilinae</taxon>
        <taxon>Neogobiini</taxon>
        <taxon>Neogobius</taxon>
    </lineage>
</organism>
<accession>A0A8C6SNX4</accession>
<evidence type="ECO:0000313" key="2">
    <source>
        <dbReference type="Ensembl" id="ENSNMLP00000008995.1"/>
    </source>
</evidence>
<dbReference type="Ensembl" id="ENSNMLT00000010192.1">
    <property type="protein sequence ID" value="ENSNMLP00000008995.1"/>
    <property type="gene ID" value="ENSNMLG00000006312.1"/>
</dbReference>
<keyword evidence="3" id="KW-1185">Reference proteome</keyword>
<dbReference type="Proteomes" id="UP000694523">
    <property type="component" value="Unplaced"/>
</dbReference>
<dbReference type="GO" id="GO:0032979">
    <property type="term" value="P:protein insertion into mitochondrial inner membrane from matrix"/>
    <property type="evidence" value="ECO:0007669"/>
    <property type="project" value="TreeGrafter"/>
</dbReference>
<dbReference type="PANTHER" id="PTHR13333">
    <property type="entry name" value="M-AAA PROTEASE-INTERACTING PROTEIN 1, MITOCHONDRIAL"/>
    <property type="match status" value="1"/>
</dbReference>
<dbReference type="GO" id="GO:0043022">
    <property type="term" value="F:ribosome binding"/>
    <property type="evidence" value="ECO:0007669"/>
    <property type="project" value="TreeGrafter"/>
</dbReference>
<protein>
    <submittedName>
        <fullName evidence="2">Uncharacterized protein</fullName>
    </submittedName>
</protein>
<evidence type="ECO:0000313" key="3">
    <source>
        <dbReference type="Proteomes" id="UP000694523"/>
    </source>
</evidence>
<reference evidence="2" key="1">
    <citation type="submission" date="2025-08" db="UniProtKB">
        <authorList>
            <consortium name="Ensembl"/>
        </authorList>
    </citation>
    <scope>IDENTIFICATION</scope>
</reference>
<dbReference type="PANTHER" id="PTHR13333:SF7">
    <property type="entry name" value="M-AAA PROTEASE-INTERACTING PROTEIN 1, MITOCHONDRIAL"/>
    <property type="match status" value="1"/>
</dbReference>
<name>A0A8C6SNX4_9GOBI</name>
<dbReference type="GO" id="GO:0005743">
    <property type="term" value="C:mitochondrial inner membrane"/>
    <property type="evidence" value="ECO:0007669"/>
    <property type="project" value="TreeGrafter"/>
</dbReference>
<feature type="region of interest" description="Disordered" evidence="1">
    <location>
        <begin position="163"/>
        <end position="185"/>
    </location>
</feature>